<comment type="caution">
    <text evidence="1">The sequence shown here is derived from an EMBL/GenBank/DDBJ whole genome shotgun (WGS) entry which is preliminary data.</text>
</comment>
<keyword evidence="2" id="KW-1185">Reference proteome</keyword>
<dbReference type="AlphaFoldDB" id="U7QWX7"/>
<sequence>MIENNSIGQHAQYNCRKIFLLKATVRLITYTFNLRKPNLNLQIFEIVILK</sequence>
<accession>U7QWX7</accession>
<proteinExistence type="predicted"/>
<organism evidence="1 2">
    <name type="scientific">Photorhabdus temperata J3</name>
    <dbReference type="NCBI Taxonomy" id="1389415"/>
    <lineage>
        <taxon>Bacteria</taxon>
        <taxon>Pseudomonadati</taxon>
        <taxon>Pseudomonadota</taxon>
        <taxon>Gammaproteobacteria</taxon>
        <taxon>Enterobacterales</taxon>
        <taxon>Morganellaceae</taxon>
        <taxon>Photorhabdus</taxon>
    </lineage>
</organism>
<evidence type="ECO:0000313" key="2">
    <source>
        <dbReference type="Proteomes" id="UP000017133"/>
    </source>
</evidence>
<protein>
    <submittedName>
        <fullName evidence="1">Uncharacterized protein</fullName>
    </submittedName>
</protein>
<name>U7QWX7_PHOTE</name>
<evidence type="ECO:0000313" key="1">
    <source>
        <dbReference type="EMBL" id="ERT10981.1"/>
    </source>
</evidence>
<gene>
    <name evidence="1" type="ORF">O185_21900</name>
</gene>
<dbReference type="Proteomes" id="UP000017133">
    <property type="component" value="Unassembled WGS sequence"/>
</dbReference>
<reference evidence="1 2" key="1">
    <citation type="submission" date="2013-10" db="EMBL/GenBank/DDBJ databases">
        <title>Whole Genome Shotgun Sequence of Photorhabdus temperata J3.</title>
        <authorList>
            <person name="Park G.-S."/>
            <person name="Hong S.-J."/>
            <person name="Shin J.-H."/>
        </authorList>
    </citation>
    <scope>NUCLEOTIDE SEQUENCE [LARGE SCALE GENOMIC DNA]</scope>
    <source>
        <strain evidence="1 2">J3</strain>
    </source>
</reference>
<dbReference type="EMBL" id="AXDT01000242">
    <property type="protein sequence ID" value="ERT10981.1"/>
    <property type="molecule type" value="Genomic_DNA"/>
</dbReference>